<dbReference type="SUPFAM" id="SSF52540">
    <property type="entry name" value="P-loop containing nucleoside triphosphate hydrolases"/>
    <property type="match status" value="1"/>
</dbReference>
<feature type="domain" description="NACHT" evidence="2">
    <location>
        <begin position="128"/>
        <end position="262"/>
    </location>
</feature>
<keyword evidence="1" id="KW-0677">Repeat</keyword>
<dbReference type="InterPro" id="IPR056884">
    <property type="entry name" value="NPHP3-like_N"/>
</dbReference>
<accession>A0A8H5FAA3</accession>
<comment type="caution">
    <text evidence="3">The sequence shown here is derived from an EMBL/GenBank/DDBJ whole genome shotgun (WGS) entry which is preliminary data.</text>
</comment>
<dbReference type="Pfam" id="PF24883">
    <property type="entry name" value="NPHP3_N"/>
    <property type="match status" value="1"/>
</dbReference>
<reference evidence="3 4" key="1">
    <citation type="journal article" date="2020" name="ISME J.">
        <title>Uncovering the hidden diversity of litter-decomposition mechanisms in mushroom-forming fungi.</title>
        <authorList>
            <person name="Floudas D."/>
            <person name="Bentzer J."/>
            <person name="Ahren D."/>
            <person name="Johansson T."/>
            <person name="Persson P."/>
            <person name="Tunlid A."/>
        </authorList>
    </citation>
    <scope>NUCLEOTIDE SEQUENCE [LARGE SCALE GENOMIC DNA]</scope>
    <source>
        <strain evidence="3 4">CBS 101986</strain>
    </source>
</reference>
<dbReference type="InterPro" id="IPR027417">
    <property type="entry name" value="P-loop_NTPase"/>
</dbReference>
<dbReference type="Gene3D" id="3.40.50.300">
    <property type="entry name" value="P-loop containing nucleotide triphosphate hydrolases"/>
    <property type="match status" value="1"/>
</dbReference>
<dbReference type="PANTHER" id="PTHR10039:SF14">
    <property type="entry name" value="NACHT DOMAIN-CONTAINING PROTEIN"/>
    <property type="match status" value="1"/>
</dbReference>
<dbReference type="Proteomes" id="UP000567179">
    <property type="component" value="Unassembled WGS sequence"/>
</dbReference>
<dbReference type="OrthoDB" id="206617at2759"/>
<dbReference type="PANTHER" id="PTHR10039">
    <property type="entry name" value="AMELOGENIN"/>
    <property type="match status" value="1"/>
</dbReference>
<evidence type="ECO:0000313" key="4">
    <source>
        <dbReference type="Proteomes" id="UP000567179"/>
    </source>
</evidence>
<dbReference type="AlphaFoldDB" id="A0A8H5FAA3"/>
<keyword evidence="4" id="KW-1185">Reference proteome</keyword>
<evidence type="ECO:0000256" key="1">
    <source>
        <dbReference type="ARBA" id="ARBA00022737"/>
    </source>
</evidence>
<sequence length="511" mass="56597">MSCSALAQPCAHLLIYFNTRTQQFLPCPTLSPFLRPESPINTPAMAGYKRHKRAKVSFFKNAKTPIIQDTSFNVGTTTNVYLSGDSISDPLKKLFDHVATNAILNAGGRADEGLVEHWMAGKNGAAANMLWLSGPAGAGKSAIVQTIAERCKERGVPAANFFFFRADLTRSSARPLVATLLYQILKIYPPARQAVASALSNDPLLFDASIQDQFNQLLATSAQDIPQAPESPARRPVVLLIDGLDECDSKSKTPQRQILQALDILVMQNNSPFLVLVASRAEPQISVAFEELSSTVQSIFLDDQYQPEKDIRVFVTNELLRIKKSHRLAHSLGNDWPSDGEIESIVKKSSGQFIFAATVMRYLANPYTSPKLSLQRVQGIAPIATNSPFAHLDAVYKYILSQADDREAVMDLLSAKLLSDSIKDDHYMPSLKTMLRSYDSRYSPELLDSCVSDLTSILKLDTNNLFFFHASFPDFLRDKSRAGVYYIDLTAFSAKMLPPIWTRARESMSGE</sequence>
<gene>
    <name evidence="3" type="ORF">D9619_009230</name>
</gene>
<organism evidence="3 4">
    <name type="scientific">Psilocybe cf. subviscida</name>
    <dbReference type="NCBI Taxonomy" id="2480587"/>
    <lineage>
        <taxon>Eukaryota</taxon>
        <taxon>Fungi</taxon>
        <taxon>Dikarya</taxon>
        <taxon>Basidiomycota</taxon>
        <taxon>Agaricomycotina</taxon>
        <taxon>Agaricomycetes</taxon>
        <taxon>Agaricomycetidae</taxon>
        <taxon>Agaricales</taxon>
        <taxon>Agaricineae</taxon>
        <taxon>Strophariaceae</taxon>
        <taxon>Psilocybe</taxon>
    </lineage>
</organism>
<evidence type="ECO:0000313" key="3">
    <source>
        <dbReference type="EMBL" id="KAF5329561.1"/>
    </source>
</evidence>
<dbReference type="EMBL" id="JAACJJ010000002">
    <property type="protein sequence ID" value="KAF5329561.1"/>
    <property type="molecule type" value="Genomic_DNA"/>
</dbReference>
<dbReference type="InterPro" id="IPR007111">
    <property type="entry name" value="NACHT_NTPase"/>
</dbReference>
<evidence type="ECO:0000259" key="2">
    <source>
        <dbReference type="PROSITE" id="PS50837"/>
    </source>
</evidence>
<dbReference type="PROSITE" id="PS50837">
    <property type="entry name" value="NACHT"/>
    <property type="match status" value="1"/>
</dbReference>
<protein>
    <recommendedName>
        <fullName evidence="2">NACHT domain-containing protein</fullName>
    </recommendedName>
</protein>
<proteinExistence type="predicted"/>
<name>A0A8H5FAA3_9AGAR</name>